<evidence type="ECO:0000256" key="4">
    <source>
        <dbReference type="ARBA" id="ARBA00023136"/>
    </source>
</evidence>
<dbReference type="GO" id="GO:0015562">
    <property type="term" value="F:efflux transmembrane transporter activity"/>
    <property type="evidence" value="ECO:0007669"/>
    <property type="project" value="InterPro"/>
</dbReference>
<comment type="subcellular location">
    <subcellularLocation>
        <location evidence="1">Cell outer membrane</location>
    </subcellularLocation>
</comment>
<protein>
    <submittedName>
        <fullName evidence="7">Outer membrane protein TolC</fullName>
    </submittedName>
</protein>
<evidence type="ECO:0000256" key="3">
    <source>
        <dbReference type="ARBA" id="ARBA00022692"/>
    </source>
</evidence>
<keyword evidence="6" id="KW-0175">Coiled coil</keyword>
<keyword evidence="2" id="KW-1134">Transmembrane beta strand</keyword>
<dbReference type="SUPFAM" id="SSF56954">
    <property type="entry name" value="Outer membrane efflux proteins (OEP)"/>
    <property type="match status" value="1"/>
</dbReference>
<dbReference type="PANTHER" id="PTHR30026">
    <property type="entry name" value="OUTER MEMBRANE PROTEIN TOLC"/>
    <property type="match status" value="1"/>
</dbReference>
<dbReference type="EMBL" id="FOYM01000043">
    <property type="protein sequence ID" value="SFR16983.1"/>
    <property type="molecule type" value="Genomic_DNA"/>
</dbReference>
<name>A0A1I6EGW8_9FIRM</name>
<proteinExistence type="predicted"/>
<dbReference type="InterPro" id="IPR051906">
    <property type="entry name" value="TolC-like"/>
</dbReference>
<evidence type="ECO:0000256" key="5">
    <source>
        <dbReference type="ARBA" id="ARBA00023237"/>
    </source>
</evidence>
<dbReference type="RefSeq" id="WP_245779844.1">
    <property type="nucleotide sequence ID" value="NZ_FOYM01000043.1"/>
</dbReference>
<reference evidence="8" key="1">
    <citation type="submission" date="2016-10" db="EMBL/GenBank/DDBJ databases">
        <authorList>
            <person name="Varghese N."/>
            <person name="Submissions S."/>
        </authorList>
    </citation>
    <scope>NUCLEOTIDE SEQUENCE [LARGE SCALE GENOMIC DNA]</scope>
    <source>
        <strain evidence="8">DSM 3669</strain>
    </source>
</reference>
<dbReference type="AlphaFoldDB" id="A0A1I6EGW8"/>
<dbReference type="STRING" id="39060.SAMN05660706_14313"/>
<dbReference type="GO" id="GO:0009279">
    <property type="term" value="C:cell outer membrane"/>
    <property type="evidence" value="ECO:0007669"/>
    <property type="project" value="UniProtKB-SubCell"/>
</dbReference>
<feature type="coiled-coil region" evidence="6">
    <location>
        <begin position="276"/>
        <end position="352"/>
    </location>
</feature>
<dbReference type="GO" id="GO:0015288">
    <property type="term" value="F:porin activity"/>
    <property type="evidence" value="ECO:0007669"/>
    <property type="project" value="TreeGrafter"/>
</dbReference>
<evidence type="ECO:0000256" key="1">
    <source>
        <dbReference type="ARBA" id="ARBA00004442"/>
    </source>
</evidence>
<accession>A0A1I6EGW8</accession>
<dbReference type="Proteomes" id="UP000199584">
    <property type="component" value="Unassembled WGS sequence"/>
</dbReference>
<evidence type="ECO:0000313" key="8">
    <source>
        <dbReference type="Proteomes" id="UP000199584"/>
    </source>
</evidence>
<dbReference type="GO" id="GO:1990281">
    <property type="term" value="C:efflux pump complex"/>
    <property type="evidence" value="ECO:0007669"/>
    <property type="project" value="TreeGrafter"/>
</dbReference>
<evidence type="ECO:0000256" key="6">
    <source>
        <dbReference type="SAM" id="Coils"/>
    </source>
</evidence>
<sequence>MKGKIILLLTVLIVLGGFSKVYAAENVKEDVITLEQAVELAEENSRNLTKYEISKQKAKYQLYEKEDQYDETGYESVALLNRYNNLSEEYSTLQEQLNEGDTSVVSRMNEIEEEMDMIWEDIDTQSEALESLSDDVRDAENNYDDAVVAEENYQKQLEFIVEELYTTILIEEEYLLTLNKEYELKLNLLNKEKAKLQLGRSTQLNVDQLSMDVTELNKEIIELNSLIRNLKGELNDMMGREYNDELSLAPFEIQENVEIPEYDALLSKAVREYDTIAVIKRDIENKEDDLDSVDDDGYQEELLELEIKEEELELENEKYKLKEAINNLITEVKSKQEEYQSALINYKNAQKKYDWDKKRFELGQISKLDLIQSELDCLSAKDKNVSAGYSFYLAYRSLKLAEAGIID</sequence>
<evidence type="ECO:0000313" key="7">
    <source>
        <dbReference type="EMBL" id="SFR16983.1"/>
    </source>
</evidence>
<keyword evidence="8" id="KW-1185">Reference proteome</keyword>
<dbReference type="PANTHER" id="PTHR30026:SF20">
    <property type="entry name" value="OUTER MEMBRANE PROTEIN TOLC"/>
    <property type="match status" value="1"/>
</dbReference>
<gene>
    <name evidence="7" type="ORF">SAMN05660706_14313</name>
</gene>
<keyword evidence="5" id="KW-0998">Cell outer membrane</keyword>
<dbReference type="Gene3D" id="1.20.1600.10">
    <property type="entry name" value="Outer membrane efflux proteins (OEP)"/>
    <property type="match status" value="2"/>
</dbReference>
<evidence type="ECO:0000256" key="2">
    <source>
        <dbReference type="ARBA" id="ARBA00022452"/>
    </source>
</evidence>
<feature type="coiled-coil region" evidence="6">
    <location>
        <begin position="122"/>
        <end position="233"/>
    </location>
</feature>
<keyword evidence="3" id="KW-0812">Transmembrane</keyword>
<organism evidence="7 8">
    <name type="scientific">Desulfoscipio geothermicus DSM 3669</name>
    <dbReference type="NCBI Taxonomy" id="1121426"/>
    <lineage>
        <taxon>Bacteria</taxon>
        <taxon>Bacillati</taxon>
        <taxon>Bacillota</taxon>
        <taxon>Clostridia</taxon>
        <taxon>Eubacteriales</taxon>
        <taxon>Desulfallaceae</taxon>
        <taxon>Desulfoscipio</taxon>
    </lineage>
</organism>
<keyword evidence="4" id="KW-0472">Membrane</keyword>